<accession>A0A7S2W2S5</accession>
<evidence type="ECO:0000256" key="9">
    <source>
        <dbReference type="ARBA" id="ARBA00050981"/>
    </source>
</evidence>
<dbReference type="GO" id="GO:0030170">
    <property type="term" value="F:pyridoxal phosphate binding"/>
    <property type="evidence" value="ECO:0007669"/>
    <property type="project" value="InterPro"/>
</dbReference>
<feature type="domain" description="Tryptophan synthase beta chain-like PALP" evidence="15">
    <location>
        <begin position="61"/>
        <end position="363"/>
    </location>
</feature>
<evidence type="ECO:0000256" key="7">
    <source>
        <dbReference type="ARBA" id="ARBA00022946"/>
    </source>
</evidence>
<dbReference type="PROSITE" id="PS00901">
    <property type="entry name" value="CYS_SYNTHASE"/>
    <property type="match status" value="1"/>
</dbReference>
<comment type="subcellular location">
    <subcellularLocation>
        <location evidence="2">Mitochondrion</location>
    </subcellularLocation>
</comment>
<dbReference type="InterPro" id="IPR001216">
    <property type="entry name" value="P-phosphate_BS"/>
</dbReference>
<comment type="pathway">
    <text evidence="3">Amino-acid biosynthesis; L-cysteine biosynthesis; L-cysteine from L-serine: step 2/2.</text>
</comment>
<dbReference type="AlphaFoldDB" id="A0A7S2W2S5"/>
<keyword evidence="8" id="KW-0496">Mitochondrion</keyword>
<dbReference type="GO" id="GO:0016740">
    <property type="term" value="F:transferase activity"/>
    <property type="evidence" value="ECO:0007669"/>
    <property type="project" value="UniProtKB-KW"/>
</dbReference>
<evidence type="ECO:0000256" key="4">
    <source>
        <dbReference type="ARBA" id="ARBA00022605"/>
    </source>
</evidence>
<evidence type="ECO:0000256" key="2">
    <source>
        <dbReference type="ARBA" id="ARBA00004173"/>
    </source>
</evidence>
<evidence type="ECO:0000256" key="10">
    <source>
        <dbReference type="ARBA" id="ARBA00058228"/>
    </source>
</evidence>
<keyword evidence="6" id="KW-0663">Pyridoxal phosphate</keyword>
<evidence type="ECO:0000256" key="13">
    <source>
        <dbReference type="ARBA" id="ARBA00079147"/>
    </source>
</evidence>
<dbReference type="SUPFAM" id="SSF53686">
    <property type="entry name" value="Tryptophan synthase beta subunit-like PLP-dependent enzymes"/>
    <property type="match status" value="1"/>
</dbReference>
<sequence length="416" mass="44251">MLAMASGSKAMATGSMAMAPGSMAMATGSLRKVSAGLAGGNNYARMMSTVNWDDCGLSAFEQGVGGTRMLKLKRASELTQCNILAKCEFENPGGSIKDRAALSMILDAEKRGVLKRGEKGIIIEGTAGNTGIGLALAAAVFGYKCVICIASSQSEEKKNTLRRAGAHLVEVPAVPYRDPNNYVHVAKRLAEAIESNSEISYRSLYANQWDNLANRQAHEHGTGPEILAQTGGKIDAFSCAMGTGGTLTGVAKFLRSKLPDVKIGLTDPCGAAIYRYFKDGELRAEGSSISEGIGQGRITGNMEGFSPDLLFEIPDTEMMDVMLDLQRFDGLAVGGSSAINVAGAIRVAKELGPGHTVCTVLCDLGERYASKLYNEHFLHSKGLPVAPWLKSVADQKIVDEEFFRVVETATDVAKKH</sequence>
<proteinExistence type="predicted"/>
<comment type="function">
    <text evidence="10">Catalyzes the conversion of O-succinyl-L-serine into cysteine, the last step in the cysteine biosynthesis pathway. Can also use O-acetyl-L-serine.</text>
</comment>
<keyword evidence="5" id="KW-0808">Transferase</keyword>
<comment type="catalytic activity">
    <reaction evidence="9">
        <text>O-succinyl-L-serine + hydrogen sulfide = L-cysteine + succinate</text>
        <dbReference type="Rhea" id="RHEA:53816"/>
        <dbReference type="ChEBI" id="CHEBI:29919"/>
        <dbReference type="ChEBI" id="CHEBI:30031"/>
        <dbReference type="ChEBI" id="CHEBI:35235"/>
        <dbReference type="ChEBI" id="CHEBI:136856"/>
    </reaction>
</comment>
<dbReference type="InterPro" id="IPR000634">
    <property type="entry name" value="Ser/Thr_deHydtase_PyrdxlP-BS"/>
</dbReference>
<protein>
    <recommendedName>
        <fullName evidence="11">Cysteine synthase 1</fullName>
    </recommendedName>
    <alternativeName>
        <fullName evidence="12">O-acetylserine (thiol)-lyase 1</fullName>
    </alternativeName>
    <alternativeName>
        <fullName evidence="13">O-acetylserine sulfhydrylase 1</fullName>
    </alternativeName>
    <alternativeName>
        <fullName evidence="14">O-succinylserine sulfhydrylase</fullName>
    </alternativeName>
</protein>
<dbReference type="FunFam" id="3.40.50.1100:FF:000011">
    <property type="entry name" value="Cysteine synthase (o-acetylserine)"/>
    <property type="match status" value="1"/>
</dbReference>
<dbReference type="GO" id="GO:0005739">
    <property type="term" value="C:mitochondrion"/>
    <property type="evidence" value="ECO:0007669"/>
    <property type="project" value="UniProtKB-SubCell"/>
</dbReference>
<dbReference type="Pfam" id="PF00291">
    <property type="entry name" value="PALP"/>
    <property type="match status" value="1"/>
</dbReference>
<dbReference type="InterPro" id="IPR001926">
    <property type="entry name" value="TrpB-like_PALP"/>
</dbReference>
<evidence type="ECO:0000256" key="5">
    <source>
        <dbReference type="ARBA" id="ARBA00022679"/>
    </source>
</evidence>
<name>A0A7S2W2S5_9STRA</name>
<dbReference type="NCBIfam" id="NF007989">
    <property type="entry name" value="PRK10717.1"/>
    <property type="match status" value="1"/>
</dbReference>
<dbReference type="InterPro" id="IPR036052">
    <property type="entry name" value="TrpB-like_PALP_sf"/>
</dbReference>
<evidence type="ECO:0000256" key="14">
    <source>
        <dbReference type="ARBA" id="ARBA00081847"/>
    </source>
</evidence>
<dbReference type="EMBL" id="HBHK01001107">
    <property type="protein sequence ID" value="CAD9663393.1"/>
    <property type="molecule type" value="Transcribed_RNA"/>
</dbReference>
<evidence type="ECO:0000256" key="11">
    <source>
        <dbReference type="ARBA" id="ARBA00072087"/>
    </source>
</evidence>
<reference evidence="16" key="1">
    <citation type="submission" date="2021-01" db="EMBL/GenBank/DDBJ databases">
        <authorList>
            <person name="Corre E."/>
            <person name="Pelletier E."/>
            <person name="Niang G."/>
            <person name="Scheremetjew M."/>
            <person name="Finn R."/>
            <person name="Kale V."/>
            <person name="Holt S."/>
            <person name="Cochrane G."/>
            <person name="Meng A."/>
            <person name="Brown T."/>
            <person name="Cohen L."/>
        </authorList>
    </citation>
    <scope>NUCLEOTIDE SEQUENCE</scope>
    <source>
        <strain evidence="16">NY070348D</strain>
    </source>
</reference>
<evidence type="ECO:0000256" key="3">
    <source>
        <dbReference type="ARBA" id="ARBA00004962"/>
    </source>
</evidence>
<keyword evidence="4" id="KW-0028">Amino-acid biosynthesis</keyword>
<evidence type="ECO:0000256" key="8">
    <source>
        <dbReference type="ARBA" id="ARBA00023128"/>
    </source>
</evidence>
<gene>
    <name evidence="16" type="ORF">QSP1433_LOCUS648</name>
</gene>
<evidence type="ECO:0000256" key="6">
    <source>
        <dbReference type="ARBA" id="ARBA00022898"/>
    </source>
</evidence>
<evidence type="ECO:0000256" key="1">
    <source>
        <dbReference type="ARBA" id="ARBA00001933"/>
    </source>
</evidence>
<dbReference type="CDD" id="cd01561">
    <property type="entry name" value="CBS_like"/>
    <property type="match status" value="1"/>
</dbReference>
<organism evidence="16">
    <name type="scientific">Mucochytrium quahogii</name>
    <dbReference type="NCBI Taxonomy" id="96639"/>
    <lineage>
        <taxon>Eukaryota</taxon>
        <taxon>Sar</taxon>
        <taxon>Stramenopiles</taxon>
        <taxon>Bigyra</taxon>
        <taxon>Labyrinthulomycetes</taxon>
        <taxon>Thraustochytrida</taxon>
        <taxon>Thraustochytriidae</taxon>
        <taxon>Mucochytrium</taxon>
    </lineage>
</organism>
<dbReference type="InterPro" id="IPR050214">
    <property type="entry name" value="Cys_Synth/Cystath_Beta-Synth"/>
</dbReference>
<evidence type="ECO:0000259" key="15">
    <source>
        <dbReference type="Pfam" id="PF00291"/>
    </source>
</evidence>
<evidence type="ECO:0000313" key="16">
    <source>
        <dbReference type="EMBL" id="CAD9663393.1"/>
    </source>
</evidence>
<dbReference type="PROSITE" id="PS00165">
    <property type="entry name" value="DEHYDRATASE_SER_THR"/>
    <property type="match status" value="1"/>
</dbReference>
<keyword evidence="7" id="KW-0809">Transit peptide</keyword>
<evidence type="ECO:0000256" key="12">
    <source>
        <dbReference type="ARBA" id="ARBA00078262"/>
    </source>
</evidence>
<dbReference type="PANTHER" id="PTHR10314">
    <property type="entry name" value="CYSTATHIONINE BETA-SYNTHASE"/>
    <property type="match status" value="1"/>
</dbReference>
<dbReference type="Gene3D" id="3.40.50.1100">
    <property type="match status" value="2"/>
</dbReference>
<dbReference type="GO" id="GO:0006535">
    <property type="term" value="P:cysteine biosynthetic process from serine"/>
    <property type="evidence" value="ECO:0007669"/>
    <property type="project" value="InterPro"/>
</dbReference>
<comment type="cofactor">
    <cofactor evidence="1">
        <name>pyridoxal 5'-phosphate</name>
        <dbReference type="ChEBI" id="CHEBI:597326"/>
    </cofactor>
</comment>